<accession>A0A0N5AXB2</accession>
<name>A0A0N5AXB2_9BILA</name>
<proteinExistence type="predicted"/>
<dbReference type="WBParaSite" id="SMUV_0000958601-mRNA-1">
    <property type="protein sequence ID" value="SMUV_0000958601-mRNA-1"/>
    <property type="gene ID" value="SMUV_0000958601"/>
</dbReference>
<evidence type="ECO:0000313" key="1">
    <source>
        <dbReference type="Proteomes" id="UP000046393"/>
    </source>
</evidence>
<dbReference type="AlphaFoldDB" id="A0A0N5AXB2"/>
<dbReference type="Proteomes" id="UP000046393">
    <property type="component" value="Unplaced"/>
</dbReference>
<reference evidence="2" key="1">
    <citation type="submission" date="2017-02" db="UniProtKB">
        <authorList>
            <consortium name="WormBaseParasite"/>
        </authorList>
    </citation>
    <scope>IDENTIFICATION</scope>
</reference>
<keyword evidence="1" id="KW-1185">Reference proteome</keyword>
<organism evidence="1 2">
    <name type="scientific">Syphacia muris</name>
    <dbReference type="NCBI Taxonomy" id="451379"/>
    <lineage>
        <taxon>Eukaryota</taxon>
        <taxon>Metazoa</taxon>
        <taxon>Ecdysozoa</taxon>
        <taxon>Nematoda</taxon>
        <taxon>Chromadorea</taxon>
        <taxon>Rhabditida</taxon>
        <taxon>Spirurina</taxon>
        <taxon>Oxyuridomorpha</taxon>
        <taxon>Oxyuroidea</taxon>
        <taxon>Oxyuridae</taxon>
        <taxon>Syphacia</taxon>
    </lineage>
</organism>
<sequence>MLWNNPSNPLLLQKDGTIITSNTGWITFPFYFVPNFMFSPPPFPLTPNKPTFIKAQPKVTIFKQITGHHTTVVLSSTKTKSCRVHDDCLWTQLCNMNQCINVTSLRPCSGENPCPSGWMCSRYDFCLSTISQPQSVSMLNFKQQEQQFTQQQYIPKSGGIERSVQKLLGHKRQSIDGCTSNYDCRYAGPKNQKCNSLTGKCVWCLSYSDCGVYHERCNLFTNMCGK</sequence>
<protein>
    <submittedName>
        <fullName evidence="2">Chitin-binding type-1 domain-containing protein</fullName>
    </submittedName>
</protein>
<evidence type="ECO:0000313" key="2">
    <source>
        <dbReference type="WBParaSite" id="SMUV_0000958601-mRNA-1"/>
    </source>
</evidence>